<proteinExistence type="predicted"/>
<evidence type="ECO:0000256" key="1">
    <source>
        <dbReference type="SAM" id="Phobius"/>
    </source>
</evidence>
<name>A0A814AEF3_9BILA</name>
<keyword evidence="1" id="KW-1133">Transmembrane helix</keyword>
<dbReference type="Proteomes" id="UP000663829">
    <property type="component" value="Unassembled WGS sequence"/>
</dbReference>
<dbReference type="EMBL" id="CAJOBA010000563">
    <property type="protein sequence ID" value="CAF3541579.1"/>
    <property type="molecule type" value="Genomic_DNA"/>
</dbReference>
<protein>
    <submittedName>
        <fullName evidence="3">Uncharacterized protein</fullName>
    </submittedName>
</protein>
<dbReference type="EMBL" id="CAJNOQ010001670">
    <property type="protein sequence ID" value="CAF0911040.1"/>
    <property type="molecule type" value="Genomic_DNA"/>
</dbReference>
<dbReference type="Proteomes" id="UP000681722">
    <property type="component" value="Unassembled WGS sequence"/>
</dbReference>
<evidence type="ECO:0000313" key="3">
    <source>
        <dbReference type="EMBL" id="CAF0911040.1"/>
    </source>
</evidence>
<dbReference type="OrthoDB" id="9988652at2759"/>
<keyword evidence="1" id="KW-0812">Transmembrane</keyword>
<accession>A0A814AEF3</accession>
<comment type="caution">
    <text evidence="3">The sequence shown here is derived from an EMBL/GenBank/DDBJ whole genome shotgun (WGS) entry which is preliminary data.</text>
</comment>
<reference evidence="3" key="1">
    <citation type="submission" date="2021-02" db="EMBL/GenBank/DDBJ databases">
        <authorList>
            <person name="Nowell W R."/>
        </authorList>
    </citation>
    <scope>NUCLEOTIDE SEQUENCE</scope>
</reference>
<dbReference type="Proteomes" id="UP000677228">
    <property type="component" value="Unassembled WGS sequence"/>
</dbReference>
<evidence type="ECO:0000313" key="2">
    <source>
        <dbReference type="EMBL" id="CAF0761782.1"/>
    </source>
</evidence>
<keyword evidence="6" id="KW-1185">Reference proteome</keyword>
<sequence>MSTVRFHESDEQPTVFTSEQWQAIKALFSSKFDRPGSSGNFATSLTVAVEAIREFDKYFESLSPSLTGKDKEALFSIKTGFAETRHQIYQCAAAMEVRYRKFKLKMPIELIKHLQTKEDEISFKQLNIQAQKLQAELTLFHTTYLLTMIKNVSIIFAAIGLGLCIIGRTFSSLLPSDETWGTLFFILGIPTLLAGIIGFIIVKVQEYGRNPSTTVRYLEELQSQMDKLRFQFDDLKAQIVEDTPHEIMQGELDVIIDGIKELKLLCFP</sequence>
<feature type="transmembrane region" description="Helical" evidence="1">
    <location>
        <begin position="154"/>
        <end position="174"/>
    </location>
</feature>
<gene>
    <name evidence="3" type="ORF">GPM918_LOCUS9148</name>
    <name evidence="2" type="ORF">OVA965_LOCUS2591</name>
    <name evidence="5" type="ORF">SRO942_LOCUS9149</name>
    <name evidence="4" type="ORF">TMI583_LOCUS2591</name>
</gene>
<evidence type="ECO:0000313" key="5">
    <source>
        <dbReference type="EMBL" id="CAF3692138.1"/>
    </source>
</evidence>
<keyword evidence="1" id="KW-0472">Membrane</keyword>
<evidence type="ECO:0000313" key="4">
    <source>
        <dbReference type="EMBL" id="CAF3541579.1"/>
    </source>
</evidence>
<dbReference type="EMBL" id="CAJNOK010000563">
    <property type="protein sequence ID" value="CAF0761782.1"/>
    <property type="molecule type" value="Genomic_DNA"/>
</dbReference>
<evidence type="ECO:0000313" key="6">
    <source>
        <dbReference type="Proteomes" id="UP000663829"/>
    </source>
</evidence>
<dbReference type="Proteomes" id="UP000682733">
    <property type="component" value="Unassembled WGS sequence"/>
</dbReference>
<dbReference type="EMBL" id="CAJOBC010001670">
    <property type="protein sequence ID" value="CAF3692138.1"/>
    <property type="molecule type" value="Genomic_DNA"/>
</dbReference>
<feature type="transmembrane region" description="Helical" evidence="1">
    <location>
        <begin position="180"/>
        <end position="202"/>
    </location>
</feature>
<organism evidence="3 6">
    <name type="scientific">Didymodactylos carnosus</name>
    <dbReference type="NCBI Taxonomy" id="1234261"/>
    <lineage>
        <taxon>Eukaryota</taxon>
        <taxon>Metazoa</taxon>
        <taxon>Spiralia</taxon>
        <taxon>Gnathifera</taxon>
        <taxon>Rotifera</taxon>
        <taxon>Eurotatoria</taxon>
        <taxon>Bdelloidea</taxon>
        <taxon>Philodinida</taxon>
        <taxon>Philodinidae</taxon>
        <taxon>Didymodactylos</taxon>
    </lineage>
</organism>
<dbReference type="AlphaFoldDB" id="A0A814AEF3"/>